<evidence type="ECO:0000313" key="2">
    <source>
        <dbReference type="EMBL" id="KAF0728880.1"/>
    </source>
</evidence>
<keyword evidence="3" id="KW-1185">Reference proteome</keyword>
<dbReference type="VEuPathDB" id="FungiDB:AeMF1_010760"/>
<organism evidence="2 3">
    <name type="scientific">Aphanomyces euteiches</name>
    <dbReference type="NCBI Taxonomy" id="100861"/>
    <lineage>
        <taxon>Eukaryota</taxon>
        <taxon>Sar</taxon>
        <taxon>Stramenopiles</taxon>
        <taxon>Oomycota</taxon>
        <taxon>Saprolegniomycetes</taxon>
        <taxon>Saprolegniales</taxon>
        <taxon>Verrucalvaceae</taxon>
        <taxon>Aphanomyces</taxon>
    </lineage>
</organism>
<dbReference type="EMBL" id="VJMJ01000172">
    <property type="protein sequence ID" value="KAF0728880.1"/>
    <property type="molecule type" value="Genomic_DNA"/>
</dbReference>
<accession>A0A6G0WNE9</accession>
<reference evidence="2 3" key="1">
    <citation type="submission" date="2019-07" db="EMBL/GenBank/DDBJ databases">
        <title>Genomics analysis of Aphanomyces spp. identifies a new class of oomycete effector associated with host adaptation.</title>
        <authorList>
            <person name="Gaulin E."/>
        </authorList>
    </citation>
    <scope>NUCLEOTIDE SEQUENCE [LARGE SCALE GENOMIC DNA]</scope>
    <source>
        <strain evidence="2 3">ATCC 201684</strain>
    </source>
</reference>
<dbReference type="AlphaFoldDB" id="A0A6G0WNE9"/>
<feature type="region of interest" description="Disordered" evidence="1">
    <location>
        <begin position="158"/>
        <end position="209"/>
    </location>
</feature>
<protein>
    <submittedName>
        <fullName evidence="2">Uncharacterized protein</fullName>
    </submittedName>
</protein>
<feature type="region of interest" description="Disordered" evidence="1">
    <location>
        <begin position="1"/>
        <end position="125"/>
    </location>
</feature>
<proteinExistence type="predicted"/>
<comment type="caution">
    <text evidence="2">The sequence shown here is derived from an EMBL/GenBank/DDBJ whole genome shotgun (WGS) entry which is preliminary data.</text>
</comment>
<dbReference type="Proteomes" id="UP000481153">
    <property type="component" value="Unassembled WGS sequence"/>
</dbReference>
<name>A0A6G0WNE9_9STRA</name>
<evidence type="ECO:0000256" key="1">
    <source>
        <dbReference type="SAM" id="MobiDB-lite"/>
    </source>
</evidence>
<evidence type="ECO:0000313" key="3">
    <source>
        <dbReference type="Proteomes" id="UP000481153"/>
    </source>
</evidence>
<feature type="compositionally biased region" description="Polar residues" evidence="1">
    <location>
        <begin position="160"/>
        <end position="172"/>
    </location>
</feature>
<sequence length="209" mass="23314">MQSPNANYHKTVEHIPTRSAAALEGEEEHDDNHDAVSASKSVQKRMSDRSKSNVRKSNAWTLEKHDIAKPRIRVNPKPKQWTESSPSPPKSRMDESSPRHASPTPSSPQPVASVVHSKTRSSRKTRSVIVDAENVVEDIERWSGAKWDKDKGFINRFPVSPNSGSNPGFESSITRKEKQHGNKGIGARHSRAAVQNKAKDTWSPATRWV</sequence>
<gene>
    <name evidence="2" type="ORF">Ae201684_013449</name>
</gene>